<dbReference type="GO" id="GO:0006952">
    <property type="term" value="P:defense response"/>
    <property type="evidence" value="ECO:0007669"/>
    <property type="project" value="UniProtKB-KW"/>
</dbReference>
<keyword evidence="1" id="KW-0800">Toxin</keyword>
<dbReference type="GO" id="GO:0090729">
    <property type="term" value="F:toxin activity"/>
    <property type="evidence" value="ECO:0007669"/>
    <property type="project" value="UniProtKB-KW"/>
</dbReference>
<dbReference type="InterPro" id="IPR016138">
    <property type="entry name" value="Ribosome_inactivat_prot_sub1"/>
</dbReference>
<dbReference type="HOGENOM" id="CLU_1941393_0_0_1"/>
<keyword evidence="3" id="KW-1185">Reference proteome</keyword>
<dbReference type="Gene3D" id="3.40.420.10">
    <property type="entry name" value="Ricin (A subunit), domain 1"/>
    <property type="match status" value="1"/>
</dbReference>
<dbReference type="InterPro" id="IPR036041">
    <property type="entry name" value="Ribosome-inact_prot_sf"/>
</dbReference>
<name>A0A0E0AZN2_9ORYZ</name>
<dbReference type="GO" id="GO:0030598">
    <property type="term" value="F:rRNA N-glycosylase activity"/>
    <property type="evidence" value="ECO:0007669"/>
    <property type="project" value="UniProtKB-EC"/>
</dbReference>
<sequence>MDLIDGGNENPWKVPLGKQSAMEAVVTLASYDAAKTTVEELRRAFVRLHVMIREAFCSGHEGGRRRRALDQAEYVVHWGQLSHALVRWQRNGFRHWLDPDSGLGQSFNDINVSNAKDALNIVDFLVRPES</sequence>
<organism evidence="2">
    <name type="scientific">Oryza glumipatula</name>
    <dbReference type="NCBI Taxonomy" id="40148"/>
    <lineage>
        <taxon>Eukaryota</taxon>
        <taxon>Viridiplantae</taxon>
        <taxon>Streptophyta</taxon>
        <taxon>Embryophyta</taxon>
        <taxon>Tracheophyta</taxon>
        <taxon>Spermatophyta</taxon>
        <taxon>Magnoliopsida</taxon>
        <taxon>Liliopsida</taxon>
        <taxon>Poales</taxon>
        <taxon>Poaceae</taxon>
        <taxon>BOP clade</taxon>
        <taxon>Oryzoideae</taxon>
        <taxon>Oryzeae</taxon>
        <taxon>Oryzinae</taxon>
        <taxon>Oryza</taxon>
    </lineage>
</organism>
<dbReference type="SUPFAM" id="SSF56371">
    <property type="entry name" value="Ribosome inactivating proteins (RIP)"/>
    <property type="match status" value="1"/>
</dbReference>
<dbReference type="InterPro" id="IPR001574">
    <property type="entry name" value="Ribosome_inactivat_prot"/>
</dbReference>
<dbReference type="PANTHER" id="PTHR33453:SF10">
    <property type="entry name" value="RRNA N-GLYCOSYLASE"/>
    <property type="match status" value="1"/>
</dbReference>
<dbReference type="Pfam" id="PF00161">
    <property type="entry name" value="RIP"/>
    <property type="match status" value="1"/>
</dbReference>
<proteinExistence type="inferred from homology"/>
<evidence type="ECO:0000313" key="2">
    <source>
        <dbReference type="EnsemblPlants" id="OGLUM09G01460.1"/>
    </source>
</evidence>
<keyword evidence="1" id="KW-0652">Protein synthesis inhibitor</keyword>
<keyword evidence="1" id="KW-0611">Plant defense</keyword>
<evidence type="ECO:0000256" key="1">
    <source>
        <dbReference type="RuleBase" id="RU004915"/>
    </source>
</evidence>
<comment type="catalytic activity">
    <reaction evidence="1">
        <text>Endohydrolysis of the N-glycosidic bond at one specific adenosine on the 28S rRNA.</text>
        <dbReference type="EC" id="3.2.2.22"/>
    </reaction>
</comment>
<protein>
    <recommendedName>
        <fullName evidence="1">rRNA N-glycosylase</fullName>
        <ecNumber evidence="1">3.2.2.22</ecNumber>
    </recommendedName>
</protein>
<dbReference type="EC" id="3.2.2.22" evidence="1"/>
<dbReference type="GO" id="GO:0017148">
    <property type="term" value="P:negative regulation of translation"/>
    <property type="evidence" value="ECO:0007669"/>
    <property type="project" value="UniProtKB-KW"/>
</dbReference>
<evidence type="ECO:0000313" key="3">
    <source>
        <dbReference type="Proteomes" id="UP000026961"/>
    </source>
</evidence>
<keyword evidence="1" id="KW-0378">Hydrolase</keyword>
<reference evidence="2" key="2">
    <citation type="submission" date="2018-05" db="EMBL/GenBank/DDBJ databases">
        <title>OgluRS3 (Oryza glumaepatula Reference Sequence Version 3).</title>
        <authorList>
            <person name="Zhang J."/>
            <person name="Kudrna D."/>
            <person name="Lee S."/>
            <person name="Talag J."/>
            <person name="Welchert J."/>
            <person name="Wing R.A."/>
        </authorList>
    </citation>
    <scope>NUCLEOTIDE SEQUENCE [LARGE SCALE GENOMIC DNA]</scope>
</reference>
<dbReference type="EnsemblPlants" id="OGLUM09G01460.1">
    <property type="protein sequence ID" value="OGLUM09G01460.1"/>
    <property type="gene ID" value="OGLUM09G01460"/>
</dbReference>
<reference evidence="2" key="1">
    <citation type="submission" date="2015-04" db="UniProtKB">
        <authorList>
            <consortium name="EnsemblPlants"/>
        </authorList>
    </citation>
    <scope>IDENTIFICATION</scope>
</reference>
<accession>A0A0E0AZN2</accession>
<dbReference type="AlphaFoldDB" id="A0A0E0AZN2"/>
<dbReference type="PANTHER" id="PTHR33453">
    <property type="match status" value="1"/>
</dbReference>
<dbReference type="Proteomes" id="UP000026961">
    <property type="component" value="Chromosome 9"/>
</dbReference>
<dbReference type="Gramene" id="OGLUM09G01460.1">
    <property type="protein sequence ID" value="OGLUM09G01460.1"/>
    <property type="gene ID" value="OGLUM09G01460"/>
</dbReference>
<comment type="similarity">
    <text evidence="1">Belongs to the ribosome-inactivating protein family.</text>
</comment>